<evidence type="ECO:0000259" key="1">
    <source>
        <dbReference type="Pfam" id="PF01458"/>
    </source>
</evidence>
<comment type="caution">
    <text evidence="2">The sequence shown here is derived from an EMBL/GenBank/DDBJ whole genome shotgun (WGS) entry which is preliminary data.</text>
</comment>
<dbReference type="InterPro" id="IPR037284">
    <property type="entry name" value="SUF_FeS_clus_asmbl_SufBD_sf"/>
</dbReference>
<feature type="domain" description="SUF system FeS cluster assembly SufBD core" evidence="1">
    <location>
        <begin position="106"/>
        <end position="334"/>
    </location>
</feature>
<dbReference type="Proteomes" id="UP001546774">
    <property type="component" value="Unassembled WGS sequence"/>
</dbReference>
<name>A0ABV1H890_9FIRM</name>
<gene>
    <name evidence="2" type="ORF">WMO37_12985</name>
</gene>
<dbReference type="InterPro" id="IPR055346">
    <property type="entry name" value="Fe-S_cluster_assembly_SufBD"/>
</dbReference>
<organism evidence="2 3">
    <name type="scientific">Lachnospira intestinalis</name>
    <dbReference type="NCBI Taxonomy" id="3133158"/>
    <lineage>
        <taxon>Bacteria</taxon>
        <taxon>Bacillati</taxon>
        <taxon>Bacillota</taxon>
        <taxon>Clostridia</taxon>
        <taxon>Lachnospirales</taxon>
        <taxon>Lachnospiraceae</taxon>
        <taxon>Lachnospira</taxon>
    </lineage>
</organism>
<accession>A0ABV1H890</accession>
<dbReference type="PANTHER" id="PTHR43575:SF1">
    <property type="entry name" value="PROTEIN ABCI7, CHLOROPLASTIC"/>
    <property type="match status" value="1"/>
</dbReference>
<proteinExistence type="predicted"/>
<protein>
    <submittedName>
        <fullName evidence="2">SufD family Fe-S cluster assembly protein</fullName>
    </submittedName>
</protein>
<dbReference type="EMBL" id="JBBMFS010000014">
    <property type="protein sequence ID" value="MEQ2555906.1"/>
    <property type="molecule type" value="Genomic_DNA"/>
</dbReference>
<dbReference type="InterPro" id="IPR000825">
    <property type="entry name" value="SUF_FeS_clus_asmbl_SufBD_core"/>
</dbReference>
<dbReference type="Pfam" id="PF01458">
    <property type="entry name" value="SUFBD_core"/>
    <property type="match status" value="1"/>
</dbReference>
<reference evidence="2" key="1">
    <citation type="submission" date="2024-03" db="EMBL/GenBank/DDBJ databases">
        <title>Human intestinal bacterial collection.</title>
        <authorList>
            <person name="Pauvert C."/>
            <person name="Hitch T.C.A."/>
            <person name="Clavel T."/>
        </authorList>
    </citation>
    <scope>NUCLEOTIDE SEQUENCE [LARGE SCALE GENOMIC DNA]</scope>
    <source>
        <strain evidence="2">CLA-AA-H89B</strain>
    </source>
</reference>
<sequence>MKETVNIKINQLPSKTWHWLKLNETNFAWTDEAQDCTIVKKESTENEALSGGKETAEALADIKAFEAVETGAGRQADCVFKAVAPERITAAAGREPENPVVYEISGTDTASAGMLDIYAEENSRITVVERFTKKSPEEKNMAFRTRMIAAKNSKIRLVQVIALGEEQTLLSDTGCVCDENAQVELLQLFIGKGHVYNGVRTDLKGERADFQAQTGYLVQNTQLLDINYIVNHIGKKTTSNVTADGTLKDAAHKVFRGSIDFKRGASGAKGTESEQVLLLGDDVINQTIPLILCAEEDVEGNHGAAIGELDEETLLYFAARGIDKKHAEDIMTRAKLELLTHKIDDEETKEFAEEQLSEVLTDDSL</sequence>
<dbReference type="SUPFAM" id="SSF101960">
    <property type="entry name" value="Stabilizer of iron transporter SufD"/>
    <property type="match status" value="1"/>
</dbReference>
<evidence type="ECO:0000313" key="2">
    <source>
        <dbReference type="EMBL" id="MEQ2555906.1"/>
    </source>
</evidence>
<keyword evidence="3" id="KW-1185">Reference proteome</keyword>
<evidence type="ECO:0000313" key="3">
    <source>
        <dbReference type="Proteomes" id="UP001546774"/>
    </source>
</evidence>
<dbReference type="PANTHER" id="PTHR43575">
    <property type="entry name" value="PROTEIN ABCI7, CHLOROPLASTIC"/>
    <property type="match status" value="1"/>
</dbReference>